<comment type="caution">
    <text evidence="1">The sequence shown here is derived from an EMBL/GenBank/DDBJ whole genome shotgun (WGS) entry which is preliminary data.</text>
</comment>
<dbReference type="SUPFAM" id="SSF47413">
    <property type="entry name" value="lambda repressor-like DNA-binding domains"/>
    <property type="match status" value="1"/>
</dbReference>
<proteinExistence type="predicted"/>
<protein>
    <submittedName>
        <fullName evidence="1">Helix-turn-helix domain-containing protein</fullName>
    </submittedName>
</protein>
<accession>A0ABW9L0M6</accession>
<dbReference type="InterPro" id="IPR010982">
    <property type="entry name" value="Lambda_DNA-bd_dom_sf"/>
</dbReference>
<dbReference type="InterPro" id="IPR021096">
    <property type="entry name" value="Vibrio_phage_VSK_Orf152"/>
</dbReference>
<keyword evidence="2" id="KW-1185">Reference proteome</keyword>
<sequence>MDALSTGVDMTTQEKLIEAMKMAFPNESQAGLARKAGLGVQRYNNYVVGVRKMDVDAVIGCAQALGWDVRATVADHLLEVAESPREKALWKRVAATAAVFLCVIGMAENAAPARASESGSSGMYIM</sequence>
<reference evidence="1 2" key="1">
    <citation type="submission" date="2024-12" db="EMBL/GenBank/DDBJ databases">
        <authorList>
            <person name="Alaofin S."/>
            <person name="Velasco D."/>
            <person name="Li D."/>
            <person name="Baldwin T."/>
            <person name="Liu Z."/>
            <person name="Schachterle J.K."/>
        </authorList>
    </citation>
    <scope>NUCLEOTIDE SEQUENCE [LARGE SCALE GENOMIC DNA]</scope>
    <source>
        <strain evidence="1 2">B1</strain>
    </source>
</reference>
<evidence type="ECO:0000313" key="2">
    <source>
        <dbReference type="Proteomes" id="UP001635788"/>
    </source>
</evidence>
<dbReference type="CDD" id="cd00093">
    <property type="entry name" value="HTH_XRE"/>
    <property type="match status" value="1"/>
</dbReference>
<gene>
    <name evidence="1" type="ORF">ACK3FC_20980</name>
</gene>
<organism evidence="1 2">
    <name type="scientific">Xanthomonas translucens pv. translucens</name>
    <dbReference type="NCBI Taxonomy" id="134875"/>
    <lineage>
        <taxon>Bacteria</taxon>
        <taxon>Pseudomonadati</taxon>
        <taxon>Pseudomonadota</taxon>
        <taxon>Gammaproteobacteria</taxon>
        <taxon>Lysobacterales</taxon>
        <taxon>Lysobacteraceae</taxon>
        <taxon>Xanthomonas</taxon>
        <taxon>Xanthomonas translucens group</taxon>
    </lineage>
</organism>
<dbReference type="EMBL" id="JBKAMQ010000002">
    <property type="protein sequence ID" value="MFN6509607.1"/>
    <property type="molecule type" value="Genomic_DNA"/>
</dbReference>
<dbReference type="RefSeq" id="WP_230950740.1">
    <property type="nucleotide sequence ID" value="NZ_CP064001.1"/>
</dbReference>
<name>A0ABW9L0M6_XANCT</name>
<dbReference type="Proteomes" id="UP001635788">
    <property type="component" value="Unassembled WGS sequence"/>
</dbReference>
<evidence type="ECO:0000313" key="1">
    <source>
        <dbReference type="EMBL" id="MFN6509607.1"/>
    </source>
</evidence>
<dbReference type="InterPro" id="IPR001387">
    <property type="entry name" value="Cro/C1-type_HTH"/>
</dbReference>
<dbReference type="Pfam" id="PF12472">
    <property type="entry name" value="DUF3693"/>
    <property type="match status" value="1"/>
</dbReference>